<feature type="disulfide bond" evidence="6">
    <location>
        <begin position="152"/>
        <end position="169"/>
    </location>
</feature>
<dbReference type="KEGG" id="pmrn:103091825"/>
<dbReference type="GO" id="GO:0005886">
    <property type="term" value="C:plasma membrane"/>
    <property type="evidence" value="ECO:0007669"/>
    <property type="project" value="TreeGrafter"/>
</dbReference>
<evidence type="ECO:0000256" key="2">
    <source>
        <dbReference type="ARBA" id="ARBA00006840"/>
    </source>
</evidence>
<feature type="transmembrane region" description="Helical" evidence="7">
    <location>
        <begin position="87"/>
        <end position="110"/>
    </location>
</feature>
<sequence>MGVKGCMKCVKYLLFVFNFVFWLAGGAVLGIALWLRFDSQTKDIFDLEGSPSTFYTGVYVLMGAGALMMLIGFLGCCGAIQESQCMLGSFFVCLLVVFAAEIAAGIWGFLSKEQIPQDMKKFYTDLYNEYHEKKTDSSKAALITFHKTLSCCGKMVITNLLDSDFKDICPTQKITDPTVDCIRQIDEIFTSKVYIIACIGIGIGVIMIFGMIFSMALCCAVRNNRDYI</sequence>
<dbReference type="RefSeq" id="XP_032815943.1">
    <property type="nucleotide sequence ID" value="XM_032960052.1"/>
</dbReference>
<evidence type="ECO:0000256" key="3">
    <source>
        <dbReference type="ARBA" id="ARBA00022692"/>
    </source>
</evidence>
<keyword evidence="8" id="KW-1185">Reference proteome</keyword>
<dbReference type="PRINTS" id="PR00259">
    <property type="entry name" value="TMFOUR"/>
</dbReference>
<keyword evidence="5 7" id="KW-0472">Membrane</keyword>
<keyword evidence="3 7" id="KW-0812">Transmembrane</keyword>
<dbReference type="CDD" id="cd03151">
    <property type="entry name" value="CD81_like_LEL"/>
    <property type="match status" value="1"/>
</dbReference>
<evidence type="ECO:0000313" key="8">
    <source>
        <dbReference type="Proteomes" id="UP001318040"/>
    </source>
</evidence>
<dbReference type="InterPro" id="IPR000301">
    <property type="entry name" value="Tetraspanin_animals"/>
</dbReference>
<evidence type="ECO:0000256" key="7">
    <source>
        <dbReference type="RuleBase" id="RU361218"/>
    </source>
</evidence>
<comment type="similarity">
    <text evidence="2 7">Belongs to the tetraspanin (TM4SF) family.</text>
</comment>
<feature type="disulfide bond" evidence="6">
    <location>
        <begin position="151"/>
        <end position="181"/>
    </location>
</feature>
<evidence type="ECO:0000313" key="10">
    <source>
        <dbReference type="RefSeq" id="XP_032815944.1"/>
    </source>
</evidence>
<proteinExistence type="inferred from homology"/>
<evidence type="ECO:0000256" key="5">
    <source>
        <dbReference type="ARBA" id="ARBA00023136"/>
    </source>
</evidence>
<evidence type="ECO:0000256" key="6">
    <source>
        <dbReference type="PIRSR" id="PIRSR002419-1"/>
    </source>
</evidence>
<accession>A0AAJ7WZI3</accession>
<dbReference type="RefSeq" id="XP_032815944.1">
    <property type="nucleotide sequence ID" value="XM_032960053.1"/>
</dbReference>
<dbReference type="InterPro" id="IPR008952">
    <property type="entry name" value="Tetraspanin_EC2_sf"/>
</dbReference>
<dbReference type="SUPFAM" id="SSF48652">
    <property type="entry name" value="Tetraspanin"/>
    <property type="match status" value="1"/>
</dbReference>
<dbReference type="Pfam" id="PF00335">
    <property type="entry name" value="Tetraspanin"/>
    <property type="match status" value="1"/>
</dbReference>
<dbReference type="PIRSF" id="PIRSF002419">
    <property type="entry name" value="Tetraspanin"/>
    <property type="match status" value="1"/>
</dbReference>
<protein>
    <recommendedName>
        <fullName evidence="7">Tetraspanin</fullName>
    </recommendedName>
</protein>
<feature type="transmembrane region" description="Helical" evidence="7">
    <location>
        <begin position="193"/>
        <end position="221"/>
    </location>
</feature>
<dbReference type="InterPro" id="IPR018503">
    <property type="entry name" value="Tetraspanin_CS"/>
</dbReference>
<keyword evidence="4 7" id="KW-1133">Transmembrane helix</keyword>
<dbReference type="Gene3D" id="1.10.1450.10">
    <property type="entry name" value="Tetraspanin"/>
    <property type="match status" value="1"/>
</dbReference>
<comment type="subcellular location">
    <subcellularLocation>
        <location evidence="1 7">Membrane</location>
        <topology evidence="1 7">Multi-pass membrane protein</topology>
    </subcellularLocation>
</comment>
<name>A0AAJ7WZI3_PETMA</name>
<evidence type="ECO:0000256" key="1">
    <source>
        <dbReference type="ARBA" id="ARBA00004141"/>
    </source>
</evidence>
<dbReference type="Proteomes" id="UP001318040">
    <property type="component" value="Chromosome 24"/>
</dbReference>
<organism evidence="8 10">
    <name type="scientific">Petromyzon marinus</name>
    <name type="common">Sea lamprey</name>
    <dbReference type="NCBI Taxonomy" id="7757"/>
    <lineage>
        <taxon>Eukaryota</taxon>
        <taxon>Metazoa</taxon>
        <taxon>Chordata</taxon>
        <taxon>Craniata</taxon>
        <taxon>Vertebrata</taxon>
        <taxon>Cyclostomata</taxon>
        <taxon>Hyperoartia</taxon>
        <taxon>Petromyzontiformes</taxon>
        <taxon>Petromyzontidae</taxon>
        <taxon>Petromyzon</taxon>
    </lineage>
</organism>
<gene>
    <name evidence="9 10" type="primary">LOC103091825</name>
</gene>
<dbReference type="GeneID" id="103091825"/>
<feature type="transmembrane region" description="Helical" evidence="7">
    <location>
        <begin position="57"/>
        <end position="80"/>
    </location>
</feature>
<dbReference type="PANTHER" id="PTHR19282:SF551">
    <property type="entry name" value="RE08073P-RELATED"/>
    <property type="match status" value="1"/>
</dbReference>
<dbReference type="PANTHER" id="PTHR19282">
    <property type="entry name" value="TETRASPANIN"/>
    <property type="match status" value="1"/>
</dbReference>
<dbReference type="PROSITE" id="PS00421">
    <property type="entry name" value="TM4_1"/>
    <property type="match status" value="1"/>
</dbReference>
<keyword evidence="6" id="KW-1015">Disulfide bond</keyword>
<feature type="transmembrane region" description="Helical" evidence="7">
    <location>
        <begin position="12"/>
        <end position="37"/>
    </location>
</feature>
<reference evidence="9 10" key="1">
    <citation type="submission" date="2025-04" db="UniProtKB">
        <authorList>
            <consortium name="RefSeq"/>
        </authorList>
    </citation>
    <scope>IDENTIFICATION</scope>
    <source>
        <tissue evidence="9 10">Sperm</tissue>
    </source>
</reference>
<dbReference type="AlphaFoldDB" id="A0AAJ7WZI3"/>
<evidence type="ECO:0000313" key="9">
    <source>
        <dbReference type="RefSeq" id="XP_032815943.1"/>
    </source>
</evidence>
<evidence type="ECO:0000256" key="4">
    <source>
        <dbReference type="ARBA" id="ARBA00022989"/>
    </source>
</evidence>
<dbReference type="InterPro" id="IPR018499">
    <property type="entry name" value="Tetraspanin/Peripherin"/>
</dbReference>